<dbReference type="Pfam" id="PF13449">
    <property type="entry name" value="Phytase-like"/>
    <property type="match status" value="1"/>
</dbReference>
<dbReference type="AlphaFoldDB" id="A0A6N3EBS2"/>
<evidence type="ECO:0000313" key="3">
    <source>
        <dbReference type="EMBL" id="VYU36141.1"/>
    </source>
</evidence>
<name>A0A6N3EBS2_9BACT</name>
<feature type="chain" id="PRO_5026921699" description="Phytase-like domain-containing protein" evidence="1">
    <location>
        <begin position="24"/>
        <end position="353"/>
    </location>
</feature>
<keyword evidence="1" id="KW-0732">Signal</keyword>
<dbReference type="EMBL" id="CACRUT010000015">
    <property type="protein sequence ID" value="VYU36141.1"/>
    <property type="molecule type" value="Genomic_DNA"/>
</dbReference>
<evidence type="ECO:0000256" key="1">
    <source>
        <dbReference type="SAM" id="SignalP"/>
    </source>
</evidence>
<sequence length="353" mass="39073">MKQVLNITLGMGMLWLSAGYAEAQQVELLKPKDLGRWNIPPGNYSGIAPIGDGRYAVVSDKEAQDGFFVFRIRQDERTGQVTEVVNEGFRGTDSALKSGRDAEGVAFVPEDSLVWISGEADQRIVAYRMDGTPVHRELAVPPALGRSAITPNYGFEALGYDRASELFWTVTENALKTDGRVAEPGAGHGVCLRLQSFGRDGLPRASYAYPLDMPESEAKGKQYAFGVVAIWPQEGGRLWVMEREFNVPKRRLKARTDMKIYEVVPGSGTALPENTPSERLSGYALKKEPVAAFSTRMRLVRPKLANYEGLCEGSRLADGRRTWLLVSDSQGGYGNRLCHLRDWIRVCVSPKIK</sequence>
<evidence type="ECO:0000259" key="2">
    <source>
        <dbReference type="Pfam" id="PF13449"/>
    </source>
</evidence>
<protein>
    <recommendedName>
        <fullName evidence="2">Phytase-like domain-containing protein</fullName>
    </recommendedName>
</protein>
<organism evidence="3">
    <name type="scientific">Paraprevotella clara</name>
    <dbReference type="NCBI Taxonomy" id="454154"/>
    <lineage>
        <taxon>Bacteria</taxon>
        <taxon>Pseudomonadati</taxon>
        <taxon>Bacteroidota</taxon>
        <taxon>Bacteroidia</taxon>
        <taxon>Bacteroidales</taxon>
        <taxon>Prevotellaceae</taxon>
        <taxon>Paraprevotella</taxon>
    </lineage>
</organism>
<feature type="domain" description="Phytase-like" evidence="2">
    <location>
        <begin position="42"/>
        <end position="328"/>
    </location>
</feature>
<dbReference type="RefSeq" id="WP_412442062.1">
    <property type="nucleotide sequence ID" value="NZ_CACRUT010000015.1"/>
</dbReference>
<proteinExistence type="predicted"/>
<feature type="signal peptide" evidence="1">
    <location>
        <begin position="1"/>
        <end position="23"/>
    </location>
</feature>
<reference evidence="3" key="1">
    <citation type="submission" date="2019-11" db="EMBL/GenBank/DDBJ databases">
        <authorList>
            <person name="Feng L."/>
        </authorList>
    </citation>
    <scope>NUCLEOTIDE SEQUENCE</scope>
    <source>
        <strain evidence="3">PclaraLFYP37</strain>
    </source>
</reference>
<gene>
    <name evidence="3" type="ORF">PCLFYP37_02629</name>
</gene>
<accession>A0A6N3EBS2</accession>
<dbReference type="InterPro" id="IPR027372">
    <property type="entry name" value="Phytase-like_dom"/>
</dbReference>
<dbReference type="SUPFAM" id="SSF101898">
    <property type="entry name" value="NHL repeat"/>
    <property type="match status" value="1"/>
</dbReference>